<evidence type="ECO:0000259" key="2">
    <source>
        <dbReference type="Pfam" id="PF24038"/>
    </source>
</evidence>
<keyword evidence="4" id="KW-1185">Reference proteome</keyword>
<dbReference type="Gene3D" id="1.10.10.10">
    <property type="entry name" value="Winged helix-like DNA-binding domain superfamily/Winged helix DNA-binding domain"/>
    <property type="match status" value="1"/>
</dbReference>
<evidence type="ECO:0000313" key="3">
    <source>
        <dbReference type="EMBL" id="SEW11968.1"/>
    </source>
</evidence>
<feature type="region of interest" description="Disordered" evidence="1">
    <location>
        <begin position="1"/>
        <end position="41"/>
    </location>
</feature>
<dbReference type="RefSeq" id="WP_089668785.1">
    <property type="nucleotide sequence ID" value="NZ_FOJA01000001.1"/>
</dbReference>
<dbReference type="AlphaFoldDB" id="A0A1I0PC30"/>
<gene>
    <name evidence="3" type="ORF">SAMN04487945_1583</name>
</gene>
<organism evidence="3 4">
    <name type="scientific">Halobacterium jilantaiense</name>
    <dbReference type="NCBI Taxonomy" id="355548"/>
    <lineage>
        <taxon>Archaea</taxon>
        <taxon>Methanobacteriati</taxon>
        <taxon>Methanobacteriota</taxon>
        <taxon>Stenosarchaea group</taxon>
        <taxon>Halobacteria</taxon>
        <taxon>Halobacteriales</taxon>
        <taxon>Halobacteriaceae</taxon>
        <taxon>Halobacterium</taxon>
    </lineage>
</organism>
<dbReference type="InterPro" id="IPR055771">
    <property type="entry name" value="DUF7347"/>
</dbReference>
<dbReference type="Pfam" id="PF24038">
    <property type="entry name" value="DUF7347"/>
    <property type="match status" value="1"/>
</dbReference>
<dbReference type="InterPro" id="IPR036388">
    <property type="entry name" value="WH-like_DNA-bd_sf"/>
</dbReference>
<name>A0A1I0PC30_9EURY</name>
<reference evidence="3 4" key="1">
    <citation type="submission" date="2016-10" db="EMBL/GenBank/DDBJ databases">
        <authorList>
            <person name="de Groot N.N."/>
        </authorList>
    </citation>
    <scope>NUCLEOTIDE SEQUENCE [LARGE SCALE GENOMIC DNA]</scope>
    <source>
        <strain evidence="3 4">CGMCC 1.5337</strain>
    </source>
</reference>
<sequence length="135" mass="13926">MTESRDPGVGRDGALDATPTPAVDAQGWLGDARPADEPAGALAASEDAFQALASDVRLAVLVHLLRTDHAPTFSALQSAAGSDSSAGFAYHLRQLDGRFVRKVGEGYELTAAGRRAAEAVVAGTFTGDDESRQAS</sequence>
<dbReference type="EMBL" id="FOJA01000001">
    <property type="protein sequence ID" value="SEW11968.1"/>
    <property type="molecule type" value="Genomic_DNA"/>
</dbReference>
<dbReference type="OrthoDB" id="8482at2157"/>
<dbReference type="Proteomes" id="UP000198518">
    <property type="component" value="Unassembled WGS sequence"/>
</dbReference>
<evidence type="ECO:0000256" key="1">
    <source>
        <dbReference type="SAM" id="MobiDB-lite"/>
    </source>
</evidence>
<evidence type="ECO:0000313" key="4">
    <source>
        <dbReference type="Proteomes" id="UP000198518"/>
    </source>
</evidence>
<dbReference type="InterPro" id="IPR036390">
    <property type="entry name" value="WH_DNA-bd_sf"/>
</dbReference>
<dbReference type="SUPFAM" id="SSF46785">
    <property type="entry name" value="Winged helix' DNA-binding domain"/>
    <property type="match status" value="1"/>
</dbReference>
<accession>A0A1I0PC30</accession>
<protein>
    <submittedName>
        <fullName evidence="3">Helix-turn-helix domain-containing protein</fullName>
    </submittedName>
</protein>
<feature type="domain" description="DUF7347" evidence="2">
    <location>
        <begin position="46"/>
        <end position="120"/>
    </location>
</feature>
<proteinExistence type="predicted"/>